<organism evidence="1">
    <name type="scientific">Siphoviridae sp. ctZd434</name>
    <dbReference type="NCBI Taxonomy" id="2825559"/>
    <lineage>
        <taxon>Viruses</taxon>
        <taxon>Duplodnaviria</taxon>
        <taxon>Heunggongvirae</taxon>
        <taxon>Uroviricota</taxon>
        <taxon>Caudoviricetes</taxon>
    </lineage>
</organism>
<name>A0A8S5UHG9_9CAUD</name>
<proteinExistence type="predicted"/>
<sequence length="129" mass="14203">MGGTFKNWNSLIAAMKKEVVSGVTEATEDTYEDLHDNVQHFYDSSGGIYQRTYQLAASPMLDGISETGNGAVGQVSINTGTQYDPAGRDTNWIYHVAEDGGLIGNGEFWEKTENQAQENLDNAMSKRFK</sequence>
<accession>A0A8S5UHG9</accession>
<reference evidence="1" key="1">
    <citation type="journal article" date="2021" name="Proc. Natl. Acad. Sci. U.S.A.">
        <title>A Catalog of Tens of Thousands of Viruses from Human Metagenomes Reveals Hidden Associations with Chronic Diseases.</title>
        <authorList>
            <person name="Tisza M.J."/>
            <person name="Buck C.B."/>
        </authorList>
    </citation>
    <scope>NUCLEOTIDE SEQUENCE</scope>
    <source>
        <strain evidence="1">CtZd434</strain>
    </source>
</reference>
<protein>
    <submittedName>
        <fullName evidence="1">Uncharacterized protein</fullName>
    </submittedName>
</protein>
<dbReference type="EMBL" id="BK016088">
    <property type="protein sequence ID" value="DAF93884.1"/>
    <property type="molecule type" value="Genomic_DNA"/>
</dbReference>
<evidence type="ECO:0000313" key="1">
    <source>
        <dbReference type="EMBL" id="DAF93884.1"/>
    </source>
</evidence>